<keyword evidence="1" id="KW-1133">Transmembrane helix</keyword>
<keyword evidence="1" id="KW-0472">Membrane</keyword>
<protein>
    <recommendedName>
        <fullName evidence="4">Holin</fullName>
    </recommendedName>
</protein>
<evidence type="ECO:0000313" key="2">
    <source>
        <dbReference type="EMBL" id="WUQ14164.1"/>
    </source>
</evidence>
<sequence>MTSPFPSSDVIIKTGKTYAKDLTERVLWTGATAVGGVLIAAGPADMLHVSFWKSVGLAGIIAAGTLVKGLAARLIGDKNSASTATGV</sequence>
<dbReference type="Proteomes" id="UP001432039">
    <property type="component" value="Chromosome"/>
</dbReference>
<evidence type="ECO:0000313" key="3">
    <source>
        <dbReference type="Proteomes" id="UP001432039"/>
    </source>
</evidence>
<reference evidence="2" key="1">
    <citation type="submission" date="2022-10" db="EMBL/GenBank/DDBJ databases">
        <title>The complete genomes of actinobacterial strains from the NBC collection.</title>
        <authorList>
            <person name="Joergensen T.S."/>
            <person name="Alvarez Arevalo M."/>
            <person name="Sterndorff E.B."/>
            <person name="Faurdal D."/>
            <person name="Vuksanovic O."/>
            <person name="Mourched A.-S."/>
            <person name="Charusanti P."/>
            <person name="Shaw S."/>
            <person name="Blin K."/>
            <person name="Weber T."/>
        </authorList>
    </citation>
    <scope>NUCLEOTIDE SEQUENCE</scope>
    <source>
        <strain evidence="2">NBC_00248</strain>
    </source>
</reference>
<gene>
    <name evidence="2" type="ORF">OG517_23560</name>
</gene>
<feature type="transmembrane region" description="Helical" evidence="1">
    <location>
        <begin position="50"/>
        <end position="71"/>
    </location>
</feature>
<evidence type="ECO:0008006" key="4">
    <source>
        <dbReference type="Google" id="ProtNLM"/>
    </source>
</evidence>
<keyword evidence="3" id="KW-1185">Reference proteome</keyword>
<accession>A0ABZ1TE77</accession>
<keyword evidence="1" id="KW-0812">Transmembrane</keyword>
<evidence type="ECO:0000256" key="1">
    <source>
        <dbReference type="SAM" id="Phobius"/>
    </source>
</evidence>
<organism evidence="2 3">
    <name type="scientific">Streptomyces virginiae</name>
    <name type="common">Streptomyces cinnamonensis</name>
    <dbReference type="NCBI Taxonomy" id="1961"/>
    <lineage>
        <taxon>Bacteria</taxon>
        <taxon>Bacillati</taxon>
        <taxon>Actinomycetota</taxon>
        <taxon>Actinomycetes</taxon>
        <taxon>Kitasatosporales</taxon>
        <taxon>Streptomycetaceae</taxon>
        <taxon>Streptomyces</taxon>
    </lineage>
</organism>
<name>A0ABZ1TE77_STRVG</name>
<feature type="transmembrane region" description="Helical" evidence="1">
    <location>
        <begin position="26"/>
        <end position="44"/>
    </location>
</feature>
<dbReference type="RefSeq" id="WP_328962981.1">
    <property type="nucleotide sequence ID" value="NZ_CP108090.1"/>
</dbReference>
<dbReference type="EMBL" id="CP108090">
    <property type="protein sequence ID" value="WUQ14164.1"/>
    <property type="molecule type" value="Genomic_DNA"/>
</dbReference>
<proteinExistence type="predicted"/>